<dbReference type="EMBL" id="JALJOV010001783">
    <property type="protein sequence ID" value="KAK9840890.1"/>
    <property type="molecule type" value="Genomic_DNA"/>
</dbReference>
<name>A0AAW1S4W6_9CHLO</name>
<gene>
    <name evidence="2" type="ORF">WJX84_004834</name>
</gene>
<feature type="domain" description="C2 NT-type" evidence="1">
    <location>
        <begin position="11"/>
        <end position="162"/>
    </location>
</feature>
<keyword evidence="3" id="KW-1185">Reference proteome</keyword>
<dbReference type="AlphaFoldDB" id="A0AAW1S4W6"/>
<reference evidence="2 3" key="1">
    <citation type="journal article" date="2024" name="Nat. Commun.">
        <title>Phylogenomics reveals the evolutionary origins of lichenization in chlorophyte algae.</title>
        <authorList>
            <person name="Puginier C."/>
            <person name="Libourel C."/>
            <person name="Otte J."/>
            <person name="Skaloud P."/>
            <person name="Haon M."/>
            <person name="Grisel S."/>
            <person name="Petersen M."/>
            <person name="Berrin J.G."/>
            <person name="Delaux P.M."/>
            <person name="Dal Grande F."/>
            <person name="Keller J."/>
        </authorList>
    </citation>
    <scope>NUCLEOTIDE SEQUENCE [LARGE SCALE GENOMIC DNA]</scope>
    <source>
        <strain evidence="2 3">SAG 2523</strain>
    </source>
</reference>
<comment type="caution">
    <text evidence="2">The sequence shown here is derived from an EMBL/GenBank/DDBJ whole genome shotgun (WGS) entry which is preliminary data.</text>
</comment>
<dbReference type="Proteomes" id="UP001485043">
    <property type="component" value="Unassembled WGS sequence"/>
</dbReference>
<dbReference type="InterPro" id="IPR019448">
    <property type="entry name" value="NT-C2"/>
</dbReference>
<evidence type="ECO:0000313" key="2">
    <source>
        <dbReference type="EMBL" id="KAK9840890.1"/>
    </source>
</evidence>
<accession>A0AAW1S4W6</accession>
<proteinExistence type="predicted"/>
<sequence length="162" mass="18353">MFRKLQRQLDRRATGRAGSKFSFDVNVTSLDGIPPHLKLARFVWIRGAKEQHTEVAPVQTGIAVWKQKLTQRITLYKDSQKSGAWEPKECIFKELVSTHLREVSWAQCASFPLTLLTMLLQSTPRSISPCKSLCQQAIWQRPALWAAAIADLQPPPCVAWRG</sequence>
<evidence type="ECO:0000259" key="1">
    <source>
        <dbReference type="PROSITE" id="PS51840"/>
    </source>
</evidence>
<dbReference type="Pfam" id="PF10358">
    <property type="entry name" value="NT-C2"/>
    <property type="match status" value="1"/>
</dbReference>
<protein>
    <recommendedName>
        <fullName evidence="1">C2 NT-type domain-containing protein</fullName>
    </recommendedName>
</protein>
<organism evidence="2 3">
    <name type="scientific">Apatococcus fuscideae</name>
    <dbReference type="NCBI Taxonomy" id="2026836"/>
    <lineage>
        <taxon>Eukaryota</taxon>
        <taxon>Viridiplantae</taxon>
        <taxon>Chlorophyta</taxon>
        <taxon>core chlorophytes</taxon>
        <taxon>Trebouxiophyceae</taxon>
        <taxon>Chlorellales</taxon>
        <taxon>Chlorellaceae</taxon>
        <taxon>Apatococcus</taxon>
    </lineage>
</organism>
<dbReference type="PROSITE" id="PS51840">
    <property type="entry name" value="C2_NT"/>
    <property type="match status" value="1"/>
</dbReference>
<evidence type="ECO:0000313" key="3">
    <source>
        <dbReference type="Proteomes" id="UP001485043"/>
    </source>
</evidence>